<dbReference type="EMBL" id="JBHMCG010000005">
    <property type="protein sequence ID" value="MFB9570915.1"/>
    <property type="molecule type" value="Genomic_DNA"/>
</dbReference>
<protein>
    <submittedName>
        <fullName evidence="1">Uncharacterized protein</fullName>
    </submittedName>
</protein>
<dbReference type="Proteomes" id="UP001589710">
    <property type="component" value="Unassembled WGS sequence"/>
</dbReference>
<evidence type="ECO:0000313" key="2">
    <source>
        <dbReference type="Proteomes" id="UP001589710"/>
    </source>
</evidence>
<keyword evidence="2" id="KW-1185">Reference proteome</keyword>
<organism evidence="1 2">
    <name type="scientific">Streptomyces yanii</name>
    <dbReference type="NCBI Taxonomy" id="78510"/>
    <lineage>
        <taxon>Bacteria</taxon>
        <taxon>Bacillati</taxon>
        <taxon>Actinomycetota</taxon>
        <taxon>Actinomycetes</taxon>
        <taxon>Kitasatosporales</taxon>
        <taxon>Streptomycetaceae</taxon>
        <taxon>Streptomyces</taxon>
    </lineage>
</organism>
<accession>A0ABV5QZA9</accession>
<name>A0ABV5QZA9_9ACTN</name>
<evidence type="ECO:0000313" key="1">
    <source>
        <dbReference type="EMBL" id="MFB9570915.1"/>
    </source>
</evidence>
<dbReference type="RefSeq" id="WP_386143545.1">
    <property type="nucleotide sequence ID" value="NZ_BAAAXD010000012.1"/>
</dbReference>
<gene>
    <name evidence="1" type="ORF">ACFFTL_00830</name>
</gene>
<sequence length="69" mass="7729">MDRSRSGAKETDVSITPPKTWAVGMPPVANPLRYSLEQTTVRRTALTLPNLNQTKGFDCPDPAHRHRNE</sequence>
<proteinExistence type="predicted"/>
<reference evidence="1 2" key="1">
    <citation type="submission" date="2024-09" db="EMBL/GenBank/DDBJ databases">
        <authorList>
            <person name="Sun Q."/>
            <person name="Mori K."/>
        </authorList>
    </citation>
    <scope>NUCLEOTIDE SEQUENCE [LARGE SCALE GENOMIC DNA]</scope>
    <source>
        <strain evidence="1 2">JCM 3331</strain>
    </source>
</reference>
<comment type="caution">
    <text evidence="1">The sequence shown here is derived from an EMBL/GenBank/DDBJ whole genome shotgun (WGS) entry which is preliminary data.</text>
</comment>